<gene>
    <name evidence="2" type="ORF">HELGO_WM35796</name>
</gene>
<accession>A0A6S6SAW2</accession>
<dbReference type="InterPro" id="IPR041519">
    <property type="entry name" value="HEPN_RiboL-PSP"/>
</dbReference>
<dbReference type="AlphaFoldDB" id="A0A6S6SAW2"/>
<protein>
    <recommendedName>
        <fullName evidence="1">RiboL-PSP-HEPN domain-containing protein</fullName>
    </recommendedName>
</protein>
<dbReference type="EMBL" id="CACVAR010000127">
    <property type="protein sequence ID" value="CAA6804875.1"/>
    <property type="molecule type" value="Genomic_DNA"/>
</dbReference>
<proteinExistence type="predicted"/>
<reference evidence="2" key="1">
    <citation type="submission" date="2020-01" db="EMBL/GenBank/DDBJ databases">
        <authorList>
            <person name="Meier V. D."/>
            <person name="Meier V D."/>
        </authorList>
    </citation>
    <scope>NUCLEOTIDE SEQUENCE</scope>
    <source>
        <strain evidence="2">HLG_WM_MAG_03</strain>
    </source>
</reference>
<organism evidence="2">
    <name type="scientific">uncultured Sulfurovum sp</name>
    <dbReference type="NCBI Taxonomy" id="269237"/>
    <lineage>
        <taxon>Bacteria</taxon>
        <taxon>Pseudomonadati</taxon>
        <taxon>Campylobacterota</taxon>
        <taxon>Epsilonproteobacteria</taxon>
        <taxon>Campylobacterales</taxon>
        <taxon>Sulfurovaceae</taxon>
        <taxon>Sulfurovum</taxon>
        <taxon>environmental samples</taxon>
    </lineage>
</organism>
<feature type="domain" description="RiboL-PSP-HEPN" evidence="1">
    <location>
        <begin position="17"/>
        <end position="254"/>
    </location>
</feature>
<name>A0A6S6SAW2_9BACT</name>
<evidence type="ECO:0000313" key="2">
    <source>
        <dbReference type="EMBL" id="CAA6804875.1"/>
    </source>
</evidence>
<dbReference type="Pfam" id="PF18735">
    <property type="entry name" value="HEPN_RiboL-PSP"/>
    <property type="match status" value="1"/>
</dbReference>
<evidence type="ECO:0000259" key="1">
    <source>
        <dbReference type="Pfam" id="PF18735"/>
    </source>
</evidence>
<sequence>MPQELIDNFYTVLDTIIEWRFQELANIDLELDSLSTENNIAHKSFLLRGTTALIYAHWEGAVKNIFLEFNNFLNKLLEIEAIKLSKNTVFILELLLYKYRDNISMGRIICDVHTLNKLLKNETIELEVYKINILDNIHRYKNTKNSDKLETIENFLEKETKNNKIEKGVVNTNSNLGFEELKNILNKFDIIMTDDIQIQKYRMKQLLNNRNDIAHGDNKFFHKYNNIEKINKDIVEIRKTLESIKDLINTIRIKTKEKAKNLDFY</sequence>